<dbReference type="PANTHER" id="PTHR31282">
    <property type="entry name" value="WRKY TRANSCRIPTION FACTOR 21-RELATED"/>
    <property type="match status" value="1"/>
</dbReference>
<feature type="domain" description="WRKY" evidence="7">
    <location>
        <begin position="121"/>
        <end position="182"/>
    </location>
</feature>
<dbReference type="HOGENOM" id="CLU_056845_0_0_1"/>
<dbReference type="GO" id="GO:0043565">
    <property type="term" value="F:sequence-specific DNA binding"/>
    <property type="evidence" value="ECO:0007669"/>
    <property type="project" value="InterPro"/>
</dbReference>
<comment type="subcellular location">
    <subcellularLocation>
        <location evidence="1">Nucleus</location>
    </subcellularLocation>
</comment>
<reference evidence="8 9" key="1">
    <citation type="submission" date="2012-08" db="EMBL/GenBank/DDBJ databases">
        <title>Oryza genome evolution.</title>
        <authorList>
            <person name="Wing R.A."/>
        </authorList>
    </citation>
    <scope>NUCLEOTIDE SEQUENCE</scope>
</reference>
<dbReference type="SUPFAM" id="SSF118290">
    <property type="entry name" value="WRKY DNA-binding domain"/>
    <property type="match status" value="1"/>
</dbReference>
<keyword evidence="3" id="KW-0238">DNA-binding</keyword>
<protein>
    <recommendedName>
        <fullName evidence="7">WRKY domain-containing protein</fullName>
    </recommendedName>
</protein>
<dbReference type="Gene3D" id="2.20.25.80">
    <property type="entry name" value="WRKY domain"/>
    <property type="match status" value="1"/>
</dbReference>
<dbReference type="GO" id="GO:0003700">
    <property type="term" value="F:DNA-binding transcription factor activity"/>
    <property type="evidence" value="ECO:0007669"/>
    <property type="project" value="InterPro"/>
</dbReference>
<dbReference type="eggNOG" id="ENOG502R7N9">
    <property type="taxonomic scope" value="Eukaryota"/>
</dbReference>
<sequence length="318" mass="35182">MESEAYWRMSRELEADELQHLLFFRPSLTQQATSSGECLPPAGVTKTVSGGGRRRGRKRLRPADNNNVKLRRRLQEEDDHLQEVADGAANSKPLPRPCTKTSRRKQQTTTSTMVTTVPDFDGYQWRKYGQKQIEGAKYPRSYYRCTNSTEQGCQAKKTVQRNDDDGGAAATRYTVSYISEHTCKSINESVAPVILETTVRTSTNQPIATVGSCSAESPAISSTTSDIITASTWSSGETSRSDCSWDSTSTITPAMATNYSGNIINGGVDVEEMDLIRGPIRSPVHIMADGNYWMDDLLLNNGFMDDTILFNGSICQLF</sequence>
<evidence type="ECO:0000256" key="6">
    <source>
        <dbReference type="SAM" id="MobiDB-lite"/>
    </source>
</evidence>
<accession>A0A0D9XWA4</accession>
<keyword evidence="5" id="KW-0539">Nucleus</keyword>
<dbReference type="GO" id="GO:0005634">
    <property type="term" value="C:nucleus"/>
    <property type="evidence" value="ECO:0007669"/>
    <property type="project" value="UniProtKB-SubCell"/>
</dbReference>
<evidence type="ECO:0000256" key="5">
    <source>
        <dbReference type="ARBA" id="ARBA00023242"/>
    </source>
</evidence>
<name>A0A0D9XWA4_9ORYZ</name>
<reference evidence="8" key="3">
    <citation type="submission" date="2015-04" db="UniProtKB">
        <authorList>
            <consortium name="EnsemblPlants"/>
        </authorList>
    </citation>
    <scope>IDENTIFICATION</scope>
</reference>
<dbReference type="Proteomes" id="UP000032180">
    <property type="component" value="Chromosome 12"/>
</dbReference>
<keyword evidence="9" id="KW-1185">Reference proteome</keyword>
<dbReference type="SMART" id="SM00774">
    <property type="entry name" value="WRKY"/>
    <property type="match status" value="1"/>
</dbReference>
<evidence type="ECO:0000256" key="4">
    <source>
        <dbReference type="ARBA" id="ARBA00023163"/>
    </source>
</evidence>
<dbReference type="EnsemblPlants" id="LPERR12G01100.1">
    <property type="protein sequence ID" value="LPERR12G01100.1"/>
    <property type="gene ID" value="LPERR12G01100"/>
</dbReference>
<dbReference type="InterPro" id="IPR003657">
    <property type="entry name" value="WRKY_dom"/>
</dbReference>
<organism evidence="8 9">
    <name type="scientific">Leersia perrieri</name>
    <dbReference type="NCBI Taxonomy" id="77586"/>
    <lineage>
        <taxon>Eukaryota</taxon>
        <taxon>Viridiplantae</taxon>
        <taxon>Streptophyta</taxon>
        <taxon>Embryophyta</taxon>
        <taxon>Tracheophyta</taxon>
        <taxon>Spermatophyta</taxon>
        <taxon>Magnoliopsida</taxon>
        <taxon>Liliopsida</taxon>
        <taxon>Poales</taxon>
        <taxon>Poaceae</taxon>
        <taxon>BOP clade</taxon>
        <taxon>Oryzoideae</taxon>
        <taxon>Oryzeae</taxon>
        <taxon>Oryzinae</taxon>
        <taxon>Leersia</taxon>
    </lineage>
</organism>
<evidence type="ECO:0000259" key="7">
    <source>
        <dbReference type="PROSITE" id="PS50811"/>
    </source>
</evidence>
<dbReference type="PROSITE" id="PS50811">
    <property type="entry name" value="WRKY"/>
    <property type="match status" value="1"/>
</dbReference>
<keyword evidence="4" id="KW-0804">Transcription</keyword>
<dbReference type="Gramene" id="LPERR12G01100.1">
    <property type="protein sequence ID" value="LPERR12G01100.1"/>
    <property type="gene ID" value="LPERR12G01100"/>
</dbReference>
<evidence type="ECO:0000256" key="3">
    <source>
        <dbReference type="ARBA" id="ARBA00023125"/>
    </source>
</evidence>
<evidence type="ECO:0000313" key="9">
    <source>
        <dbReference type="Proteomes" id="UP000032180"/>
    </source>
</evidence>
<dbReference type="AlphaFoldDB" id="A0A0D9XWA4"/>
<feature type="region of interest" description="Disordered" evidence="6">
    <location>
        <begin position="82"/>
        <end position="111"/>
    </location>
</feature>
<evidence type="ECO:0000313" key="8">
    <source>
        <dbReference type="EnsemblPlants" id="LPERR12G01100.1"/>
    </source>
</evidence>
<feature type="region of interest" description="Disordered" evidence="6">
    <location>
        <begin position="32"/>
        <end position="64"/>
    </location>
</feature>
<dbReference type="Pfam" id="PF03106">
    <property type="entry name" value="WRKY"/>
    <property type="match status" value="1"/>
</dbReference>
<reference evidence="9" key="2">
    <citation type="submission" date="2013-12" db="EMBL/GenBank/DDBJ databases">
        <authorList>
            <person name="Yu Y."/>
            <person name="Lee S."/>
            <person name="de Baynast K."/>
            <person name="Wissotski M."/>
            <person name="Liu L."/>
            <person name="Talag J."/>
            <person name="Goicoechea J."/>
            <person name="Angelova A."/>
            <person name="Jetty R."/>
            <person name="Kudrna D."/>
            <person name="Golser W."/>
            <person name="Rivera L."/>
            <person name="Zhang J."/>
            <person name="Wing R."/>
        </authorList>
    </citation>
    <scope>NUCLEOTIDE SEQUENCE</scope>
</reference>
<dbReference type="InterPro" id="IPR036576">
    <property type="entry name" value="WRKY_dom_sf"/>
</dbReference>
<evidence type="ECO:0000256" key="1">
    <source>
        <dbReference type="ARBA" id="ARBA00004123"/>
    </source>
</evidence>
<proteinExistence type="predicted"/>
<evidence type="ECO:0000256" key="2">
    <source>
        <dbReference type="ARBA" id="ARBA00023015"/>
    </source>
</evidence>
<dbReference type="InterPro" id="IPR044810">
    <property type="entry name" value="WRKY_plant"/>
</dbReference>
<keyword evidence="2" id="KW-0805">Transcription regulation</keyword>